<comment type="caution">
    <text evidence="2">The sequence shown here is derived from an EMBL/GenBank/DDBJ whole genome shotgun (WGS) entry which is preliminary data.</text>
</comment>
<dbReference type="PROSITE" id="PS51340">
    <property type="entry name" value="MOSC"/>
    <property type="match status" value="1"/>
</dbReference>
<dbReference type="PANTHER" id="PTHR36930:SF1">
    <property type="entry name" value="MOSC DOMAIN-CONTAINING PROTEIN"/>
    <property type="match status" value="1"/>
</dbReference>
<evidence type="ECO:0000259" key="1">
    <source>
        <dbReference type="PROSITE" id="PS51340"/>
    </source>
</evidence>
<dbReference type="InterPro" id="IPR052716">
    <property type="entry name" value="MOSC_domain"/>
</dbReference>
<dbReference type="GO" id="GO:0030151">
    <property type="term" value="F:molybdenum ion binding"/>
    <property type="evidence" value="ECO:0007669"/>
    <property type="project" value="InterPro"/>
</dbReference>
<dbReference type="InterPro" id="IPR011037">
    <property type="entry name" value="Pyrv_Knase-like_insert_dom_sf"/>
</dbReference>
<dbReference type="Pfam" id="PF03473">
    <property type="entry name" value="MOSC"/>
    <property type="match status" value="1"/>
</dbReference>
<dbReference type="PANTHER" id="PTHR36930">
    <property type="entry name" value="METAL-SULFUR CLUSTER BIOSYNTHESIS PROTEINS YUAD-RELATED"/>
    <property type="match status" value="1"/>
</dbReference>
<gene>
    <name evidence="2" type="ORF">A3J54_00380</name>
</gene>
<name>A0A1G2G3M7_9BACT</name>
<organism evidence="2 3">
    <name type="scientific">Candidatus Ryanbacteria bacterium RIFCSPHIGHO2_02_FULL_45_13b</name>
    <dbReference type="NCBI Taxonomy" id="1802117"/>
    <lineage>
        <taxon>Bacteria</taxon>
        <taxon>Candidatus Ryaniibacteriota</taxon>
    </lineage>
</organism>
<reference evidence="2 3" key="1">
    <citation type="journal article" date="2016" name="Nat. Commun.">
        <title>Thousands of microbial genomes shed light on interconnected biogeochemical processes in an aquifer system.</title>
        <authorList>
            <person name="Anantharaman K."/>
            <person name="Brown C.T."/>
            <person name="Hug L.A."/>
            <person name="Sharon I."/>
            <person name="Castelle C.J."/>
            <person name="Probst A.J."/>
            <person name="Thomas B.C."/>
            <person name="Singh A."/>
            <person name="Wilkins M.J."/>
            <person name="Karaoz U."/>
            <person name="Brodie E.L."/>
            <person name="Williams K.H."/>
            <person name="Hubbard S.S."/>
            <person name="Banfield J.F."/>
        </authorList>
    </citation>
    <scope>NUCLEOTIDE SEQUENCE [LARGE SCALE GENOMIC DNA]</scope>
</reference>
<dbReference type="Gene3D" id="2.40.33.20">
    <property type="entry name" value="PK beta-barrel domain-like"/>
    <property type="match status" value="1"/>
</dbReference>
<protein>
    <recommendedName>
        <fullName evidence="1">MOSC domain-containing protein</fullName>
    </recommendedName>
</protein>
<dbReference type="AlphaFoldDB" id="A0A1G2G3M7"/>
<evidence type="ECO:0000313" key="3">
    <source>
        <dbReference type="Proteomes" id="UP000176576"/>
    </source>
</evidence>
<dbReference type="Proteomes" id="UP000176576">
    <property type="component" value="Unassembled WGS sequence"/>
</dbReference>
<dbReference type="GO" id="GO:0030170">
    <property type="term" value="F:pyridoxal phosphate binding"/>
    <property type="evidence" value="ECO:0007669"/>
    <property type="project" value="InterPro"/>
</dbReference>
<dbReference type="EMBL" id="MHNN01000026">
    <property type="protein sequence ID" value="OGZ44866.1"/>
    <property type="molecule type" value="Genomic_DNA"/>
</dbReference>
<accession>A0A1G2G3M7</accession>
<dbReference type="InterPro" id="IPR005302">
    <property type="entry name" value="MoCF_Sase_C"/>
</dbReference>
<evidence type="ECO:0000313" key="2">
    <source>
        <dbReference type="EMBL" id="OGZ44866.1"/>
    </source>
</evidence>
<proteinExistence type="predicted"/>
<dbReference type="SUPFAM" id="SSF50800">
    <property type="entry name" value="PK beta-barrel domain-like"/>
    <property type="match status" value="1"/>
</dbReference>
<feature type="domain" description="MOSC" evidence="1">
    <location>
        <begin position="1"/>
        <end position="135"/>
    </location>
</feature>
<dbReference type="GO" id="GO:0003824">
    <property type="term" value="F:catalytic activity"/>
    <property type="evidence" value="ECO:0007669"/>
    <property type="project" value="InterPro"/>
</dbReference>
<sequence>MLLGAHGFIGDTHAGEKRISRRTGKLKWNDRQISLVGKEAIDYLNKHLSLSLKPGDLAENITTEGLGDLSNLREGHILIVGGVVFVVTEQNDPCSNLALYHKLLVKESYGRRGVLAVVERGAGVLLRPGMTIDLIDKAEVLSRANKIVLPYGLSAEFLEGIYSVGVQGDERSYLPVLCLIGSMRVDDPHLPQISNELTNTLPINRVTLEMARG</sequence>